<accession>A0A7W5YUP0</accession>
<evidence type="ECO:0000313" key="3">
    <source>
        <dbReference type="Proteomes" id="UP000579945"/>
    </source>
</evidence>
<dbReference type="InterPro" id="IPR038461">
    <property type="entry name" value="Schlafen_AlbA_2_dom_sf"/>
</dbReference>
<feature type="domain" description="Schlafen AlbA-2" evidence="1">
    <location>
        <begin position="38"/>
        <end position="146"/>
    </location>
</feature>
<dbReference type="AlphaFoldDB" id="A0A7W5YUP0"/>
<organism evidence="2 3">
    <name type="scientific">Nonomuraea dietziae</name>
    <dbReference type="NCBI Taxonomy" id="65515"/>
    <lineage>
        <taxon>Bacteria</taxon>
        <taxon>Bacillati</taxon>
        <taxon>Actinomycetota</taxon>
        <taxon>Actinomycetes</taxon>
        <taxon>Streptosporangiales</taxon>
        <taxon>Streptosporangiaceae</taxon>
        <taxon>Nonomuraea</taxon>
    </lineage>
</organism>
<protein>
    <recommendedName>
        <fullName evidence="1">Schlafen AlbA-2 domain-containing protein</fullName>
    </recommendedName>
</protein>
<proteinExistence type="predicted"/>
<dbReference type="Pfam" id="PF04326">
    <property type="entry name" value="SLFN_AlbA_2"/>
    <property type="match status" value="1"/>
</dbReference>
<keyword evidence="3" id="KW-1185">Reference proteome</keyword>
<dbReference type="GeneID" id="95395749"/>
<name>A0A7W5YUP0_9ACTN</name>
<comment type="caution">
    <text evidence="2">The sequence shown here is derived from an EMBL/GenBank/DDBJ whole genome shotgun (WGS) entry which is preliminary data.</text>
</comment>
<reference evidence="2 3" key="1">
    <citation type="submission" date="2020-08" db="EMBL/GenBank/DDBJ databases">
        <title>Sequencing the genomes of 1000 actinobacteria strains.</title>
        <authorList>
            <person name="Klenk H.-P."/>
        </authorList>
    </citation>
    <scope>NUCLEOTIDE SEQUENCE [LARGE SCALE GENOMIC DNA]</scope>
    <source>
        <strain evidence="2 3">DSM 44320</strain>
    </source>
</reference>
<dbReference type="InterPro" id="IPR007421">
    <property type="entry name" value="Schlafen_AlbA_2_dom"/>
</dbReference>
<dbReference type="EMBL" id="JACIBV010000003">
    <property type="protein sequence ID" value="MBB3733824.1"/>
    <property type="molecule type" value="Genomic_DNA"/>
</dbReference>
<dbReference type="Gene3D" id="3.30.950.30">
    <property type="entry name" value="Schlafen, AAA domain"/>
    <property type="match status" value="1"/>
</dbReference>
<dbReference type="RefSeq" id="WP_183662557.1">
    <property type="nucleotide sequence ID" value="NZ_JACIBV010000003.1"/>
</dbReference>
<evidence type="ECO:0000259" key="1">
    <source>
        <dbReference type="Pfam" id="PF04326"/>
    </source>
</evidence>
<evidence type="ECO:0000313" key="2">
    <source>
        <dbReference type="EMBL" id="MBB3733824.1"/>
    </source>
</evidence>
<gene>
    <name evidence="2" type="ORF">FHR33_009777</name>
</gene>
<sequence>MTVLRSPRLEALLGRNLIDQGVLEYAHLQLLVDGQIPEAEDLDYKRDLYGNSEAEKRKLSTDVAALASTRGGLLVLGIDEDDQGRAKEIIDVALSDAESTRMHQVIAAGTAPQPTFEIIPVENPARPGFGCYVVAVAAGPRQPYTVPVNDGYRYPRRIGTTIGYLTEPEIETAYRRRDTARRDQATRAQQITEDLVRHLPSQIPWLLLSLVPDHPGEAPINAVAFAKVRPSYQGSHPWLIGSLASWGWRNFGLGQRRYVLDDQWNPEQPHPKRIAAHLHDDGAGVFAVTPVNHPDNVNDVHDFDDELIVMGILSGIRFLSEHAALRANVAGVVSLQMSITDVRPACQIVANREGWGPERLGRLAKTAEFRPAEAAGSVDQLSANGPDLVSAAALLAAEIFQGFGVPEAPQVTLEGQLRLPYWSGRRWRAEMTEWAKQSGVGVIEQVSG</sequence>
<dbReference type="Proteomes" id="UP000579945">
    <property type="component" value="Unassembled WGS sequence"/>
</dbReference>